<accession>A0A368NZ95</accession>
<comment type="caution">
    <text evidence="1">The sequence shown here is derived from an EMBL/GenBank/DDBJ whole genome shotgun (WGS) entry which is preliminary data.</text>
</comment>
<proteinExistence type="predicted"/>
<organism evidence="1 2">
    <name type="scientific">Agrobacterium vitis</name>
    <name type="common">Rhizobium vitis</name>
    <dbReference type="NCBI Taxonomy" id="373"/>
    <lineage>
        <taxon>Bacteria</taxon>
        <taxon>Pseudomonadati</taxon>
        <taxon>Pseudomonadota</taxon>
        <taxon>Alphaproteobacteria</taxon>
        <taxon>Hyphomicrobiales</taxon>
        <taxon>Rhizobiaceae</taxon>
        <taxon>Rhizobium/Agrobacterium group</taxon>
        <taxon>Agrobacterium</taxon>
    </lineage>
</organism>
<dbReference type="PANTHER" id="PTHR35564:SF4">
    <property type="entry name" value="CYTOPLASMIC PROTEIN"/>
    <property type="match status" value="1"/>
</dbReference>
<protein>
    <submittedName>
        <fullName evidence="1">Type VI secretion system baseplate subunit TssG</fullName>
    </submittedName>
</protein>
<dbReference type="GeneID" id="60680076"/>
<reference evidence="1 2" key="1">
    <citation type="submission" date="2018-08" db="EMBL/GenBank/DDBJ databases">
        <title>Genome sequencing of Agrobacterium vitis strain ICMP 10754.</title>
        <authorList>
            <person name="Visnovsky S.B."/>
            <person name="Pitman A.R."/>
        </authorList>
    </citation>
    <scope>NUCLEOTIDE SEQUENCE [LARGE SCALE GENOMIC DNA]</scope>
    <source>
        <strain evidence="1 2">ICMP 10754</strain>
    </source>
</reference>
<dbReference type="Pfam" id="PF06996">
    <property type="entry name" value="T6SS_TssG"/>
    <property type="match status" value="1"/>
</dbReference>
<dbReference type="AlphaFoldDB" id="A0A368NZ95"/>
<gene>
    <name evidence="1" type="primary">tssG</name>
    <name evidence="1" type="ORF">DXT89_11150</name>
</gene>
<evidence type="ECO:0000313" key="1">
    <source>
        <dbReference type="EMBL" id="KAA3527827.1"/>
    </source>
</evidence>
<sequence>MNIQIKPNEDKLARLLEQDPGHFEPTTAFRVAQHLSSGTELDVGPHTGIQPAPLAVSGFRRKLQGNVVKSAFAPLVGPLGALPPEYNELLLREERRRSRALISFLNLFAIRFSELFVAACEKYRLARRLRWSATKEQNTFRKVLLSLTGFGTAGLVEKAGVQEDVILRYSGFFADRTRNVASLRAMLEEFTGMAVAIEQFRPRWVSIPSAELSQMGKGSGPRLGVNAMAGTSVMDRSGALRLVIGPVGYDDYISLSPGKPRLAEIFALTRLFIGNGFDIDAQVVLKKEDIPFCQMGSATMPARLGWNSWARLAPASSDSRDAVVTEYQAMPQGGLA</sequence>
<dbReference type="RefSeq" id="WP_060716158.1">
    <property type="nucleotide sequence ID" value="NZ_CP055266.1"/>
</dbReference>
<dbReference type="PANTHER" id="PTHR35564">
    <property type="match status" value="1"/>
</dbReference>
<dbReference type="Proteomes" id="UP000436911">
    <property type="component" value="Unassembled WGS sequence"/>
</dbReference>
<dbReference type="NCBIfam" id="TIGR03347">
    <property type="entry name" value="VI_chp_1"/>
    <property type="match status" value="1"/>
</dbReference>
<evidence type="ECO:0000313" key="2">
    <source>
        <dbReference type="Proteomes" id="UP000436911"/>
    </source>
</evidence>
<dbReference type="InterPro" id="IPR010732">
    <property type="entry name" value="T6SS_TssG-like"/>
</dbReference>
<dbReference type="EMBL" id="QUSG01000005">
    <property type="protein sequence ID" value="KAA3527827.1"/>
    <property type="molecule type" value="Genomic_DNA"/>
</dbReference>
<name>A0A368NZ95_AGRVI</name>
<dbReference type="OrthoDB" id="1523296at2"/>